<reference evidence="1 2" key="1">
    <citation type="journal article" date="2018" name="BMC Genomics">
        <title>The genome of Naegleria lovaniensis, the basis for a comparative approach to unravel pathogenicity factors of the human pathogenic amoeba N. fowleri.</title>
        <authorList>
            <person name="Liechti N."/>
            <person name="Schurch N."/>
            <person name="Bruggmann R."/>
            <person name="Wittwer M."/>
        </authorList>
    </citation>
    <scope>NUCLEOTIDE SEQUENCE [LARGE SCALE GENOMIC DNA]</scope>
    <source>
        <strain evidence="1 2">ATCC 30569</strain>
    </source>
</reference>
<evidence type="ECO:0000313" key="1">
    <source>
        <dbReference type="EMBL" id="KAG2386982.1"/>
    </source>
</evidence>
<dbReference type="EMBL" id="PYSW02000014">
    <property type="protein sequence ID" value="KAG2386982.1"/>
    <property type="molecule type" value="Genomic_DNA"/>
</dbReference>
<sequence>MSHSCQLPTADTIFMEHSITAVDNHNNEFNSGPVTPFSLTEMTHHDSHWNHHQDCKIPRIIPSLDSIEENFQQQQKEEILTMSIPTFSLLHHAESRYFHPRKQHNNSLLHESLILSIVFEFYFGTLKQRQELATCRRGERLGSILTTDSTQASSNDTMSFLLLHEMLSLRLVCKSWKYFLEKESKIIHRVAIPLIHERIRQRYDIKPMPSQQQLLLSKRVLMEEKSSQQDTPLSVQ</sequence>
<keyword evidence="2" id="KW-1185">Reference proteome</keyword>
<accession>A0AA88KR30</accession>
<name>A0AA88KR30_NAELO</name>
<gene>
    <name evidence="1" type="ORF">C9374_002017</name>
</gene>
<dbReference type="Proteomes" id="UP000816034">
    <property type="component" value="Unassembled WGS sequence"/>
</dbReference>
<dbReference type="GeneID" id="68094473"/>
<proteinExistence type="predicted"/>
<evidence type="ECO:0008006" key="3">
    <source>
        <dbReference type="Google" id="ProtNLM"/>
    </source>
</evidence>
<dbReference type="AlphaFoldDB" id="A0AA88KR30"/>
<organism evidence="1 2">
    <name type="scientific">Naegleria lovaniensis</name>
    <name type="common">Amoeba</name>
    <dbReference type="NCBI Taxonomy" id="51637"/>
    <lineage>
        <taxon>Eukaryota</taxon>
        <taxon>Discoba</taxon>
        <taxon>Heterolobosea</taxon>
        <taxon>Tetramitia</taxon>
        <taxon>Eutetramitia</taxon>
        <taxon>Vahlkampfiidae</taxon>
        <taxon>Naegleria</taxon>
    </lineage>
</organism>
<dbReference type="RefSeq" id="XP_044550974.1">
    <property type="nucleotide sequence ID" value="XM_044691389.1"/>
</dbReference>
<evidence type="ECO:0000313" key="2">
    <source>
        <dbReference type="Proteomes" id="UP000816034"/>
    </source>
</evidence>
<comment type="caution">
    <text evidence="1">The sequence shown here is derived from an EMBL/GenBank/DDBJ whole genome shotgun (WGS) entry which is preliminary data.</text>
</comment>
<protein>
    <recommendedName>
        <fullName evidence="3">F-box domain-containing protein</fullName>
    </recommendedName>
</protein>